<dbReference type="Proteomes" id="UP000095286">
    <property type="component" value="Unplaced"/>
</dbReference>
<evidence type="ECO:0000313" key="1">
    <source>
        <dbReference type="Proteomes" id="UP000095286"/>
    </source>
</evidence>
<accession>A0AC35TIN0</accession>
<reference evidence="2" key="1">
    <citation type="submission" date="2016-11" db="UniProtKB">
        <authorList>
            <consortium name="WormBaseParasite"/>
        </authorList>
    </citation>
    <scope>IDENTIFICATION</scope>
    <source>
        <strain evidence="2">KR3021</strain>
    </source>
</reference>
<organism evidence="1 2">
    <name type="scientific">Rhabditophanes sp. KR3021</name>
    <dbReference type="NCBI Taxonomy" id="114890"/>
    <lineage>
        <taxon>Eukaryota</taxon>
        <taxon>Metazoa</taxon>
        <taxon>Ecdysozoa</taxon>
        <taxon>Nematoda</taxon>
        <taxon>Chromadorea</taxon>
        <taxon>Rhabditida</taxon>
        <taxon>Tylenchina</taxon>
        <taxon>Panagrolaimomorpha</taxon>
        <taxon>Strongyloidoidea</taxon>
        <taxon>Alloionematidae</taxon>
        <taxon>Rhabditophanes</taxon>
    </lineage>
</organism>
<proteinExistence type="predicted"/>
<protein>
    <submittedName>
        <fullName evidence="2">MFS domain-containing protein</fullName>
    </submittedName>
</protein>
<name>A0AC35TIN0_9BILA</name>
<dbReference type="WBParaSite" id="RSKR_0000104500.1">
    <property type="protein sequence ID" value="RSKR_0000104500.1"/>
    <property type="gene ID" value="RSKR_0000104500"/>
</dbReference>
<sequence>MTEKAIKKSAAAEKRLSTAYGEPDEVQEVLAHMPTPPDGGYGWVITFVAFLSNFVVDGICSSMGIVKSAFGEKFGVSETLCNLIGSLLIGSYLLAGPFVAGLVDKYGARFVVMTGGIISAFAFFISSFVGNYWLFLTVFSIFGGIGFGFIYLPSIVMVGYYFESKRALATSLAVAGSGVGGIFLPVLINKVYSFAELNGTIIFLAILNASIIIFGMLYRDLVIKDFDPEEKLGCISTAIWKICGYRPAREGQQTPEIGPDGDGRFGFEAAPLIDSKEEGRKRTDTISSMGSHKNLNKIKALSLGQSLNKLHHDGLSLTGSQLSVAISQAEAKELNKPMSRQDIFLQGSIQNLKEFKDEGKDFKNYRASQMSINTAALGEDLKEAIEAESKIGGAHSASVATLNKVLDEIGLTEDKSACKCIPLSVRNMFHSMIDVELLLQPTMMLIALSNLIAMLAFYIPYFFIKDFGVSKGLSAADGALIVSIMNITNTIGRVFCGWLADRNWISALNLTNLSLISAAALMCLVPTVCVDYITNVGLWAVYGFCSAPFICLTSIVLADHLGVEKLSNSFGLLVVARGIACILGTPVAGFFYDLTKDYSVCFYIGGAFFFFAGLVSIGILFVQKKPESDKVSLNGKKIIKEETTEL</sequence>
<evidence type="ECO:0000313" key="2">
    <source>
        <dbReference type="WBParaSite" id="RSKR_0000104500.1"/>
    </source>
</evidence>